<dbReference type="AlphaFoldDB" id="A0A8H4AKJ5"/>
<dbReference type="Gene3D" id="3.40.50.720">
    <property type="entry name" value="NAD(P)-binding Rossmann-like Domain"/>
    <property type="match status" value="1"/>
</dbReference>
<gene>
    <name evidence="1" type="ORF">F8M41_019105</name>
</gene>
<accession>A0A8H4AKJ5</accession>
<reference evidence="1 2" key="1">
    <citation type="journal article" date="2019" name="Environ. Microbiol.">
        <title>At the nexus of three kingdoms: the genome of the mycorrhizal fungus Gigaspora margarita provides insights into plant, endobacterial and fungal interactions.</title>
        <authorList>
            <person name="Venice F."/>
            <person name="Ghignone S."/>
            <person name="Salvioli di Fossalunga A."/>
            <person name="Amselem J."/>
            <person name="Novero M."/>
            <person name="Xianan X."/>
            <person name="Sedzielewska Toro K."/>
            <person name="Morin E."/>
            <person name="Lipzen A."/>
            <person name="Grigoriev I.V."/>
            <person name="Henrissat B."/>
            <person name="Martin F.M."/>
            <person name="Bonfante P."/>
        </authorList>
    </citation>
    <scope>NUCLEOTIDE SEQUENCE [LARGE SCALE GENOMIC DNA]</scope>
    <source>
        <strain evidence="1 2">BEG34</strain>
    </source>
</reference>
<comment type="caution">
    <text evidence="1">The sequence shown here is derived from an EMBL/GenBank/DDBJ whole genome shotgun (WGS) entry which is preliminary data.</text>
</comment>
<protein>
    <submittedName>
        <fullName evidence="1">Uncharacterized protein</fullName>
    </submittedName>
</protein>
<sequence length="343" mass="39266">MPAIEINDTDIYIVCNDDIELVRLIISSLREKGATKIHLLVSDIQAQSINESCDILNETIKKGTWEETSDFECALTNAVVVISMLHHEFEKQEKLFVACIKQGVVLFITWDSGMELDNLIRDKRCPRTRLHQKLIDYQNYSPYPPFADKMQWILFQVGLFSDEILKYDISTVTTAFNSPNQFIFINVSVKIDFAQIIAESIVTPKVIPNCNYVVGEFVSHTFLGHIYKVFNQGIPFERSMPAEITEFETTNQLRISGIISARPIPKILYPDCDSYIHKIGIEISFQHGATIYKILTNHEQVTLRQWFLKKLVQSKKVNNDDSNNITIENHHSNNIAIENGSHA</sequence>
<name>A0A8H4AKJ5_GIGMA</name>
<dbReference type="Proteomes" id="UP000439903">
    <property type="component" value="Unassembled WGS sequence"/>
</dbReference>
<keyword evidence="2" id="KW-1185">Reference proteome</keyword>
<dbReference type="OrthoDB" id="2310388at2759"/>
<evidence type="ECO:0000313" key="1">
    <source>
        <dbReference type="EMBL" id="KAF0506682.1"/>
    </source>
</evidence>
<evidence type="ECO:0000313" key="2">
    <source>
        <dbReference type="Proteomes" id="UP000439903"/>
    </source>
</evidence>
<proteinExistence type="predicted"/>
<organism evidence="1 2">
    <name type="scientific">Gigaspora margarita</name>
    <dbReference type="NCBI Taxonomy" id="4874"/>
    <lineage>
        <taxon>Eukaryota</taxon>
        <taxon>Fungi</taxon>
        <taxon>Fungi incertae sedis</taxon>
        <taxon>Mucoromycota</taxon>
        <taxon>Glomeromycotina</taxon>
        <taxon>Glomeromycetes</taxon>
        <taxon>Diversisporales</taxon>
        <taxon>Gigasporaceae</taxon>
        <taxon>Gigaspora</taxon>
    </lineage>
</organism>
<dbReference type="EMBL" id="WTPW01000486">
    <property type="protein sequence ID" value="KAF0506682.1"/>
    <property type="molecule type" value="Genomic_DNA"/>
</dbReference>